<name>A0A2R8MT05_CALJA</name>
<dbReference type="InParanoid" id="A0A2R8MT05"/>
<accession>A0A2R8MT05</accession>
<sequence>MFGVCYKPLKPSGSEPPAEECGMTPRHAGCDASEIHRILIQSAFTKHLLRAVLSPERVPYLDPKTGFLELVQERI</sequence>
<evidence type="ECO:0000313" key="2">
    <source>
        <dbReference type="Proteomes" id="UP000008225"/>
    </source>
</evidence>
<reference evidence="1" key="1">
    <citation type="submission" date="2009-03" db="EMBL/GenBank/DDBJ databases">
        <authorList>
            <person name="Warren W."/>
            <person name="Ye L."/>
            <person name="Minx P."/>
            <person name="Worley K."/>
            <person name="Gibbs R."/>
            <person name="Wilson R.K."/>
        </authorList>
    </citation>
    <scope>NUCLEOTIDE SEQUENCE [LARGE SCALE GENOMIC DNA]</scope>
</reference>
<keyword evidence="2" id="KW-1185">Reference proteome</keyword>
<reference evidence="1" key="2">
    <citation type="submission" date="2025-08" db="UniProtKB">
        <authorList>
            <consortium name="Ensembl"/>
        </authorList>
    </citation>
    <scope>IDENTIFICATION</scope>
</reference>
<protein>
    <submittedName>
        <fullName evidence="1">Uncharacterized protein</fullName>
    </submittedName>
</protein>
<dbReference type="Ensembl" id="ENSCJAT00000067891.3">
    <property type="protein sequence ID" value="ENSCJAP00000064550.2"/>
    <property type="gene ID" value="ENSCJAG00000045097.3"/>
</dbReference>
<organism evidence="1 2">
    <name type="scientific">Callithrix jacchus</name>
    <name type="common">White-tufted-ear marmoset</name>
    <name type="synonym">Simia Jacchus</name>
    <dbReference type="NCBI Taxonomy" id="9483"/>
    <lineage>
        <taxon>Eukaryota</taxon>
        <taxon>Metazoa</taxon>
        <taxon>Chordata</taxon>
        <taxon>Craniata</taxon>
        <taxon>Vertebrata</taxon>
        <taxon>Euteleostomi</taxon>
        <taxon>Mammalia</taxon>
        <taxon>Eutheria</taxon>
        <taxon>Euarchontoglires</taxon>
        <taxon>Primates</taxon>
        <taxon>Haplorrhini</taxon>
        <taxon>Platyrrhini</taxon>
        <taxon>Cebidae</taxon>
        <taxon>Callitrichinae</taxon>
        <taxon>Callithrix</taxon>
        <taxon>Callithrix</taxon>
    </lineage>
</organism>
<proteinExistence type="predicted"/>
<evidence type="ECO:0000313" key="1">
    <source>
        <dbReference type="Ensembl" id="ENSCJAP00000064550.2"/>
    </source>
</evidence>
<dbReference type="Bgee" id="ENSCJAG00000045097">
    <property type="expression patterns" value="Expressed in liver and 1 other cell type or tissue"/>
</dbReference>
<dbReference type="Proteomes" id="UP000008225">
    <property type="component" value="Chromosome 7"/>
</dbReference>
<dbReference type="GeneTree" id="ENSGT00410000028138"/>
<dbReference type="AlphaFoldDB" id="A0A2R8MT05"/>
<dbReference type="OMA" id="MHRILIQ"/>
<reference evidence="1" key="3">
    <citation type="submission" date="2025-09" db="UniProtKB">
        <authorList>
            <consortium name="Ensembl"/>
        </authorList>
    </citation>
    <scope>IDENTIFICATION</scope>
</reference>